<comment type="caution">
    <text evidence="1">The sequence shown here is derived from an EMBL/GenBank/DDBJ whole genome shotgun (WGS) entry which is preliminary data.</text>
</comment>
<proteinExistence type="predicted"/>
<name>A0ACC3AKH8_9EURO</name>
<gene>
    <name evidence="1" type="ORF">H2198_000280</name>
</gene>
<sequence>MGSIESPTNMRVKEIRVYPIKSIRGVSLQSQRATAMGFEYDRIFMLQRVEGDKSMHVPHFPSMCLFTTEISPTENPEKILVRFGLNHTFDKPDQKLPDEGKVLEVPLRPDVKTLKQTSVLMHSAPTNAFVMPEETCKWFSDRFGFEVRLLYIGLNKRHVLGQLNPNAPRAYVGDGDPRDTAMSPSGGWLDGLKTGLGNVVSTVASYTGVDAFKGVEDGLTFADVAAFLVVNYKSHVDAQERVETEIEVEKFRPNIVVDGAEAPWEEDYWGEIGIGDEETGTRIAFTANCPRCASINVDYDTGRMAEGGKGKLLKSLQSDRRVDPGNKYSPIMGRYGFLSSKNGVRPDKPVTISVGDEVQVTKLNERRTHFCKLISIPVTTP</sequence>
<dbReference type="EMBL" id="JAPDRQ010000003">
    <property type="protein sequence ID" value="KAJ9664351.1"/>
    <property type="molecule type" value="Genomic_DNA"/>
</dbReference>
<protein>
    <submittedName>
        <fullName evidence="1">Uncharacterized protein</fullName>
    </submittedName>
</protein>
<organism evidence="1 2">
    <name type="scientific">Neophaeococcomyces mojaviensis</name>
    <dbReference type="NCBI Taxonomy" id="3383035"/>
    <lineage>
        <taxon>Eukaryota</taxon>
        <taxon>Fungi</taxon>
        <taxon>Dikarya</taxon>
        <taxon>Ascomycota</taxon>
        <taxon>Pezizomycotina</taxon>
        <taxon>Eurotiomycetes</taxon>
        <taxon>Chaetothyriomycetidae</taxon>
        <taxon>Chaetothyriales</taxon>
        <taxon>Chaetothyriales incertae sedis</taxon>
        <taxon>Neophaeococcomyces</taxon>
    </lineage>
</organism>
<evidence type="ECO:0000313" key="2">
    <source>
        <dbReference type="Proteomes" id="UP001172386"/>
    </source>
</evidence>
<accession>A0ACC3AKH8</accession>
<dbReference type="Proteomes" id="UP001172386">
    <property type="component" value="Unassembled WGS sequence"/>
</dbReference>
<evidence type="ECO:0000313" key="1">
    <source>
        <dbReference type="EMBL" id="KAJ9664351.1"/>
    </source>
</evidence>
<reference evidence="1" key="1">
    <citation type="submission" date="2022-10" db="EMBL/GenBank/DDBJ databases">
        <title>Culturing micro-colonial fungi from biological soil crusts in the Mojave desert and describing Neophaeococcomyces mojavensis, and introducing the new genera and species Taxawa tesnikishii.</title>
        <authorList>
            <person name="Kurbessoian T."/>
            <person name="Stajich J.E."/>
        </authorList>
    </citation>
    <scope>NUCLEOTIDE SEQUENCE</scope>
    <source>
        <strain evidence="1">JES_112</strain>
    </source>
</reference>
<keyword evidence="2" id="KW-1185">Reference proteome</keyword>